<dbReference type="CDD" id="cd16922">
    <property type="entry name" value="HATPase_EvgS-ArcB-TorS-like"/>
    <property type="match status" value="1"/>
</dbReference>
<evidence type="ECO:0000256" key="3">
    <source>
        <dbReference type="ARBA" id="ARBA00012438"/>
    </source>
</evidence>
<dbReference type="CDD" id="cd00082">
    <property type="entry name" value="HisKA"/>
    <property type="match status" value="1"/>
</dbReference>
<keyword evidence="14" id="KW-0812">Transmembrane</keyword>
<dbReference type="Pfam" id="PF02518">
    <property type="entry name" value="HATPase_c"/>
    <property type="match status" value="1"/>
</dbReference>
<dbReference type="Gene3D" id="3.30.565.10">
    <property type="entry name" value="Histidine kinase-like ATPase, C-terminal domain"/>
    <property type="match status" value="1"/>
</dbReference>
<feature type="transmembrane region" description="Helical" evidence="14">
    <location>
        <begin position="43"/>
        <end position="62"/>
    </location>
</feature>
<dbReference type="SMART" id="SM00387">
    <property type="entry name" value="HATPase_c"/>
    <property type="match status" value="1"/>
</dbReference>
<protein>
    <recommendedName>
        <fullName evidence="12">Sensory/regulatory protein RpfC</fullName>
        <ecNumber evidence="3">2.7.13.3</ecNumber>
    </recommendedName>
</protein>
<keyword evidence="6" id="KW-0808">Transferase</keyword>
<keyword evidence="4" id="KW-1003">Cell membrane</keyword>
<evidence type="ECO:0000256" key="14">
    <source>
        <dbReference type="SAM" id="Phobius"/>
    </source>
</evidence>
<evidence type="ECO:0000256" key="2">
    <source>
        <dbReference type="ARBA" id="ARBA00004429"/>
    </source>
</evidence>
<proteinExistence type="predicted"/>
<evidence type="ECO:0000259" key="16">
    <source>
        <dbReference type="PROSITE" id="PS50110"/>
    </source>
</evidence>
<keyword evidence="9" id="KW-0067">ATP-binding</keyword>
<dbReference type="GO" id="GO:0000155">
    <property type="term" value="F:phosphorelay sensor kinase activity"/>
    <property type="evidence" value="ECO:0007669"/>
    <property type="project" value="InterPro"/>
</dbReference>
<dbReference type="PANTHER" id="PTHR45339">
    <property type="entry name" value="HYBRID SIGNAL TRANSDUCTION HISTIDINE KINASE J"/>
    <property type="match status" value="1"/>
</dbReference>
<organism evidence="18 19">
    <name type="scientific">Ectopseudomonas mendocina</name>
    <name type="common">Pseudomonas mendocina</name>
    <dbReference type="NCBI Taxonomy" id="300"/>
    <lineage>
        <taxon>Bacteria</taxon>
        <taxon>Pseudomonadati</taxon>
        <taxon>Pseudomonadota</taxon>
        <taxon>Gammaproteobacteria</taxon>
        <taxon>Pseudomonadales</taxon>
        <taxon>Pseudomonadaceae</taxon>
        <taxon>Ectopseudomonas</taxon>
    </lineage>
</organism>
<dbReference type="SMART" id="SM00304">
    <property type="entry name" value="HAMP"/>
    <property type="match status" value="1"/>
</dbReference>
<keyword evidence="14" id="KW-0472">Membrane</keyword>
<dbReference type="PRINTS" id="PR00344">
    <property type="entry name" value="BCTRLSENSOR"/>
</dbReference>
<evidence type="ECO:0000256" key="11">
    <source>
        <dbReference type="ARBA" id="ARBA00064003"/>
    </source>
</evidence>
<dbReference type="InterPro" id="IPR003660">
    <property type="entry name" value="HAMP_dom"/>
</dbReference>
<dbReference type="SMART" id="SM00388">
    <property type="entry name" value="HisKA"/>
    <property type="match status" value="1"/>
</dbReference>
<dbReference type="SMART" id="SM00448">
    <property type="entry name" value="REC"/>
    <property type="match status" value="1"/>
</dbReference>
<evidence type="ECO:0000256" key="9">
    <source>
        <dbReference type="ARBA" id="ARBA00022840"/>
    </source>
</evidence>
<dbReference type="InterPro" id="IPR005467">
    <property type="entry name" value="His_kinase_dom"/>
</dbReference>
<comment type="catalytic activity">
    <reaction evidence="1">
        <text>ATP + protein L-histidine = ADP + protein N-phospho-L-histidine.</text>
        <dbReference type="EC" id="2.7.13.3"/>
    </reaction>
</comment>
<dbReference type="STRING" id="1001585.MDS_2298"/>
<comment type="subcellular location">
    <subcellularLocation>
        <location evidence="2">Cell inner membrane</location>
        <topology evidence="2">Multi-pass membrane protein</topology>
    </subcellularLocation>
</comment>
<keyword evidence="10" id="KW-0902">Two-component regulatory system</keyword>
<feature type="transmembrane region" description="Helical" evidence="14">
    <location>
        <begin position="191"/>
        <end position="210"/>
    </location>
</feature>
<dbReference type="GO" id="GO:0005524">
    <property type="term" value="F:ATP binding"/>
    <property type="evidence" value="ECO:0007669"/>
    <property type="project" value="UniProtKB-KW"/>
</dbReference>
<reference evidence="18 19" key="1">
    <citation type="submission" date="2018-03" db="EMBL/GenBank/DDBJ databases">
        <title>Complete genome sequence and methylome analysis of Pseudomonas mendocina NEB 698.</title>
        <authorList>
            <person name="Morgan R.D."/>
        </authorList>
    </citation>
    <scope>NUCLEOTIDE SEQUENCE [LARGE SCALE GENOMIC DNA]</scope>
    <source>
        <strain evidence="18 19">NEB698</strain>
    </source>
</reference>
<dbReference type="PROSITE" id="PS50110">
    <property type="entry name" value="RESPONSE_REGULATORY"/>
    <property type="match status" value="1"/>
</dbReference>
<dbReference type="InterPro" id="IPR019247">
    <property type="entry name" value="Histidine_kinase_BarA_N"/>
</dbReference>
<evidence type="ECO:0000256" key="8">
    <source>
        <dbReference type="ARBA" id="ARBA00022777"/>
    </source>
</evidence>
<keyword evidence="8 18" id="KW-0418">Kinase</keyword>
<dbReference type="Gene3D" id="3.40.50.2300">
    <property type="match status" value="1"/>
</dbReference>
<dbReference type="EC" id="2.7.13.3" evidence="3"/>
<dbReference type="InterPro" id="IPR011006">
    <property type="entry name" value="CheY-like_superfamily"/>
</dbReference>
<comment type="subunit">
    <text evidence="11">At low DSF concentrations, interacts with RpfF.</text>
</comment>
<gene>
    <name evidence="18" type="ORF">C7A17_22730</name>
</gene>
<dbReference type="PANTHER" id="PTHR45339:SF1">
    <property type="entry name" value="HYBRID SIGNAL TRANSDUCTION HISTIDINE KINASE J"/>
    <property type="match status" value="1"/>
</dbReference>
<dbReference type="SUPFAM" id="SSF52172">
    <property type="entry name" value="CheY-like"/>
    <property type="match status" value="1"/>
</dbReference>
<dbReference type="Gene3D" id="1.10.287.130">
    <property type="match status" value="1"/>
</dbReference>
<evidence type="ECO:0000313" key="18">
    <source>
        <dbReference type="EMBL" id="AVO55454.1"/>
    </source>
</evidence>
<keyword evidence="7" id="KW-0547">Nucleotide-binding</keyword>
<dbReference type="Pfam" id="PF09984">
    <property type="entry name" value="sCache_4"/>
    <property type="match status" value="1"/>
</dbReference>
<keyword evidence="4" id="KW-0997">Cell inner membrane</keyword>
<dbReference type="PROSITE" id="PS50885">
    <property type="entry name" value="HAMP"/>
    <property type="match status" value="1"/>
</dbReference>
<dbReference type="PROSITE" id="PS50109">
    <property type="entry name" value="HIS_KIN"/>
    <property type="match status" value="1"/>
</dbReference>
<evidence type="ECO:0000256" key="7">
    <source>
        <dbReference type="ARBA" id="ARBA00022741"/>
    </source>
</evidence>
<dbReference type="Pfam" id="PF00672">
    <property type="entry name" value="HAMP"/>
    <property type="match status" value="1"/>
</dbReference>
<feature type="domain" description="HAMP" evidence="17">
    <location>
        <begin position="215"/>
        <end position="267"/>
    </location>
</feature>
<dbReference type="SUPFAM" id="SSF47384">
    <property type="entry name" value="Homodimeric domain of signal transducing histidine kinase"/>
    <property type="match status" value="1"/>
</dbReference>
<feature type="domain" description="Response regulatory" evidence="16">
    <location>
        <begin position="540"/>
        <end position="656"/>
    </location>
</feature>
<evidence type="ECO:0000256" key="10">
    <source>
        <dbReference type="ARBA" id="ARBA00023012"/>
    </source>
</evidence>
<dbReference type="InterPro" id="IPR004358">
    <property type="entry name" value="Sig_transdc_His_kin-like_C"/>
</dbReference>
<keyword evidence="5 13" id="KW-0597">Phosphoprotein</keyword>
<feature type="domain" description="Histidine kinase" evidence="15">
    <location>
        <begin position="296"/>
        <end position="518"/>
    </location>
</feature>
<dbReference type="FunFam" id="3.30.565.10:FF:000010">
    <property type="entry name" value="Sensor histidine kinase RcsC"/>
    <property type="match status" value="1"/>
</dbReference>
<evidence type="ECO:0000256" key="5">
    <source>
        <dbReference type="ARBA" id="ARBA00022553"/>
    </source>
</evidence>
<dbReference type="AlphaFoldDB" id="A0A2R3QUQ2"/>
<dbReference type="SUPFAM" id="SSF158472">
    <property type="entry name" value="HAMP domain-like"/>
    <property type="match status" value="1"/>
</dbReference>
<dbReference type="FunFam" id="1.10.287.130:FF:000002">
    <property type="entry name" value="Two-component osmosensing histidine kinase"/>
    <property type="match status" value="1"/>
</dbReference>
<dbReference type="SUPFAM" id="SSF55874">
    <property type="entry name" value="ATPase domain of HSP90 chaperone/DNA topoisomerase II/histidine kinase"/>
    <property type="match status" value="1"/>
</dbReference>
<dbReference type="OrthoDB" id="9797243at2"/>
<dbReference type="InterPro" id="IPR036097">
    <property type="entry name" value="HisK_dim/P_sf"/>
</dbReference>
<evidence type="ECO:0000256" key="6">
    <source>
        <dbReference type="ARBA" id="ARBA00022679"/>
    </source>
</evidence>
<dbReference type="Proteomes" id="UP000238327">
    <property type="component" value="Chromosome"/>
</dbReference>
<dbReference type="InterPro" id="IPR003594">
    <property type="entry name" value="HATPase_dom"/>
</dbReference>
<evidence type="ECO:0000256" key="1">
    <source>
        <dbReference type="ARBA" id="ARBA00000085"/>
    </source>
</evidence>
<dbReference type="Gene3D" id="6.10.340.10">
    <property type="match status" value="1"/>
</dbReference>
<evidence type="ECO:0000259" key="17">
    <source>
        <dbReference type="PROSITE" id="PS50885"/>
    </source>
</evidence>
<dbReference type="InterPro" id="IPR001789">
    <property type="entry name" value="Sig_transdc_resp-reg_receiver"/>
</dbReference>
<keyword evidence="14" id="KW-1133">Transmembrane helix</keyword>
<sequence length="660" mass="73038">MPTGNPLPPPCSPRQQAAAPHLTRDGTAMAQRRGWNIHTRTQLISVGPALLLTLLLTGFLTFTRLQDLRQEQGHTGQLIANQLAPATEYGVLNGNLSTLESLLRATLSTPDVRFAEVRDRDDNILVYVERPKEQGHSSPQVEVFQAPIRLQGPPYPTNTLPPLSKALGDGYLGRVVIGISNDTFNTRQQEILLKAGVLSLFALLLTFLLARRLARRLAQPLSAMGQALERIQSGDYRPSLVERGNDELTDLARHINNLACALEQSGREQQLAIAELIQAREESEQANRAKSDFLAMMSHELRTPMNGVLGMLQLLETTSLNDEQTEYAALATESTEHLLKVINDILDFSRIERGALELEAIPFNLLELLQSSVQVFQHSAHQRGLQLLLETQTGLEQLEVSGDPTRIRQILVNLIGNALKFTEEGHIRVETHWQKLDDQVLWFTCAVHDSGIGIGSERLERMFDAFQQADTSISRRYGGTGLGLPIARTLAERMGGTLRAESQLGEGSVFTLEIPLPFREYAGQTPNSENQALTSGDGQAVLLVEDNPVNQTVIEAMLRSLGYQVSLVGDGQQALQSFADHDYAAILMDCRLPLMDGYEATRQIRQQSKGRNVPIIALTANALQGDREACLTAGMNDYLAKPFKRADLQRILQRWLPARP</sequence>
<evidence type="ECO:0000256" key="12">
    <source>
        <dbReference type="ARBA" id="ARBA00068150"/>
    </source>
</evidence>
<dbReference type="CDD" id="cd17546">
    <property type="entry name" value="REC_hyHK_CKI1_RcsC-like"/>
    <property type="match status" value="1"/>
</dbReference>
<dbReference type="Pfam" id="PF00512">
    <property type="entry name" value="HisKA"/>
    <property type="match status" value="1"/>
</dbReference>
<evidence type="ECO:0000313" key="19">
    <source>
        <dbReference type="Proteomes" id="UP000238327"/>
    </source>
</evidence>
<dbReference type="InterPro" id="IPR036890">
    <property type="entry name" value="HATPase_C_sf"/>
</dbReference>
<dbReference type="EMBL" id="CP027657">
    <property type="protein sequence ID" value="AVO55454.1"/>
    <property type="molecule type" value="Genomic_DNA"/>
</dbReference>
<dbReference type="GO" id="GO:0005886">
    <property type="term" value="C:plasma membrane"/>
    <property type="evidence" value="ECO:0007669"/>
    <property type="project" value="UniProtKB-SubCell"/>
</dbReference>
<dbReference type="CDD" id="cd06225">
    <property type="entry name" value="HAMP"/>
    <property type="match status" value="1"/>
</dbReference>
<accession>A0A2R3QUQ2</accession>
<dbReference type="InterPro" id="IPR003661">
    <property type="entry name" value="HisK_dim/P_dom"/>
</dbReference>
<dbReference type="Pfam" id="PF00072">
    <property type="entry name" value="Response_reg"/>
    <property type="match status" value="1"/>
</dbReference>
<evidence type="ECO:0000259" key="15">
    <source>
        <dbReference type="PROSITE" id="PS50109"/>
    </source>
</evidence>
<feature type="modified residue" description="4-aspartylphosphate" evidence="13">
    <location>
        <position position="589"/>
    </location>
</feature>
<evidence type="ECO:0000256" key="4">
    <source>
        <dbReference type="ARBA" id="ARBA00022519"/>
    </source>
</evidence>
<evidence type="ECO:0000256" key="13">
    <source>
        <dbReference type="PROSITE-ProRule" id="PRU00169"/>
    </source>
</evidence>
<name>A0A2R3QUQ2_ECTME</name>